<feature type="non-terminal residue" evidence="1">
    <location>
        <position position="1"/>
    </location>
</feature>
<sequence length="68" mass="8084">TTEKQNDFKNKLITYYKCDSSNMKKIKYMILNKYFGHGLIRVSYIWTAVTKGAALTEFKLYEYDVNNE</sequence>
<comment type="caution">
    <text evidence="1">The sequence shown here is derived from an EMBL/GenBank/DDBJ whole genome shotgun (WGS) entry which is preliminary data.</text>
</comment>
<gene>
    <name evidence="1" type="ORF">FNK824_LOCUS18309</name>
</gene>
<reference evidence="1" key="1">
    <citation type="submission" date="2021-02" db="EMBL/GenBank/DDBJ databases">
        <authorList>
            <person name="Nowell W R."/>
        </authorList>
    </citation>
    <scope>NUCLEOTIDE SEQUENCE</scope>
</reference>
<dbReference type="Proteomes" id="UP000663874">
    <property type="component" value="Unassembled WGS sequence"/>
</dbReference>
<accession>A0A819EYS2</accession>
<evidence type="ECO:0000313" key="2">
    <source>
        <dbReference type="Proteomes" id="UP000663874"/>
    </source>
</evidence>
<protein>
    <submittedName>
        <fullName evidence="1">Uncharacterized protein</fullName>
    </submittedName>
</protein>
<proteinExistence type="predicted"/>
<evidence type="ECO:0000313" key="1">
    <source>
        <dbReference type="EMBL" id="CAF3858042.1"/>
    </source>
</evidence>
<name>A0A819EYS2_9BILA</name>
<dbReference type="EMBL" id="CAJOBE010003039">
    <property type="protein sequence ID" value="CAF3858042.1"/>
    <property type="molecule type" value="Genomic_DNA"/>
</dbReference>
<dbReference type="AlphaFoldDB" id="A0A819EYS2"/>
<organism evidence="1 2">
    <name type="scientific">Rotaria sordida</name>
    <dbReference type="NCBI Taxonomy" id="392033"/>
    <lineage>
        <taxon>Eukaryota</taxon>
        <taxon>Metazoa</taxon>
        <taxon>Spiralia</taxon>
        <taxon>Gnathifera</taxon>
        <taxon>Rotifera</taxon>
        <taxon>Eurotatoria</taxon>
        <taxon>Bdelloidea</taxon>
        <taxon>Philodinida</taxon>
        <taxon>Philodinidae</taxon>
        <taxon>Rotaria</taxon>
    </lineage>
</organism>